<accession>A0A650EP08</accession>
<proteinExistence type="predicted"/>
<sequence length="167" mass="19417">MAFSKNFLNGLETKSQEFQNEFFGVMDMLYSYLENDEEIQEFQQMIEESITYYGKGNLLWWQKTDIGGDMTPERGKEYLSELHKKLVELFVYECTPNDDGTYEPQNGSLEATEIIIGAHFPEEIMSYEVAEELYSVIEQYRPDDPPSLTVINNSNAEYASFCIVMMK</sequence>
<organism evidence="1">
    <name type="scientific">uncultured Bacillota bacterium</name>
    <dbReference type="NCBI Taxonomy" id="344338"/>
    <lineage>
        <taxon>Bacteria</taxon>
        <taxon>Bacillati</taxon>
        <taxon>Bacillota</taxon>
        <taxon>environmental samples</taxon>
    </lineage>
</organism>
<name>A0A650EP08_9FIRM</name>
<protein>
    <submittedName>
        <fullName evidence="1">Uncharacterized protein</fullName>
    </submittedName>
</protein>
<gene>
    <name evidence="1" type="ORF">Firmicute1046_1370</name>
</gene>
<evidence type="ECO:0000313" key="1">
    <source>
        <dbReference type="EMBL" id="QGT51061.1"/>
    </source>
</evidence>
<reference evidence="1" key="1">
    <citation type="journal article" date="2020" name="J. ISSAAS">
        <title>Lactobacilli and other gastrointestinal microbiota of Peromyscus leucopus, reservoir host for agents of Lyme disease and other zoonoses in North America.</title>
        <authorList>
            <person name="Milovic A."/>
            <person name="Bassam K."/>
            <person name="Shao H."/>
            <person name="Chatzistamou I."/>
            <person name="Tufts D.M."/>
            <person name="Diuk-Wasser M."/>
            <person name="Barbour A.G."/>
        </authorList>
    </citation>
    <scope>NUCLEOTIDE SEQUENCE</scope>
    <source>
        <strain evidence="1">LL40</strain>
    </source>
</reference>
<dbReference type="AlphaFoldDB" id="A0A650EP08"/>
<dbReference type="EMBL" id="MN577573">
    <property type="protein sequence ID" value="QGT51061.1"/>
    <property type="molecule type" value="Genomic_DNA"/>
</dbReference>